<feature type="transmembrane region" description="Helical" evidence="1">
    <location>
        <begin position="7"/>
        <end position="25"/>
    </location>
</feature>
<proteinExistence type="predicted"/>
<keyword evidence="1" id="KW-1133">Transmembrane helix</keyword>
<dbReference type="InterPro" id="IPR036761">
    <property type="entry name" value="TTHA0802/YceI-like_sf"/>
</dbReference>
<dbReference type="SMART" id="SM00867">
    <property type="entry name" value="YceI"/>
    <property type="match status" value="1"/>
</dbReference>
<dbReference type="SUPFAM" id="SSF101874">
    <property type="entry name" value="YceI-like"/>
    <property type="match status" value="1"/>
</dbReference>
<evidence type="ECO:0000313" key="3">
    <source>
        <dbReference type="EMBL" id="GGD85931.1"/>
    </source>
</evidence>
<comment type="caution">
    <text evidence="3">The sequence shown here is derived from an EMBL/GenBank/DDBJ whole genome shotgun (WGS) entry which is preliminary data.</text>
</comment>
<gene>
    <name evidence="3" type="ORF">GCM10011312_07440</name>
</gene>
<dbReference type="AlphaFoldDB" id="A0A8J2Y5K4"/>
<name>A0A8J2Y5K4_9FLAO</name>
<feature type="domain" description="Lipid/polyisoprenoid-binding YceI-like" evidence="2">
    <location>
        <begin position="60"/>
        <end position="244"/>
    </location>
</feature>
<dbReference type="PANTHER" id="PTHR34406:SF1">
    <property type="entry name" value="PROTEIN YCEI"/>
    <property type="match status" value="1"/>
</dbReference>
<dbReference type="Proteomes" id="UP000652231">
    <property type="component" value="Unassembled WGS sequence"/>
</dbReference>
<dbReference type="EMBL" id="BMGK01000003">
    <property type="protein sequence ID" value="GGD85931.1"/>
    <property type="molecule type" value="Genomic_DNA"/>
</dbReference>
<dbReference type="Pfam" id="PF04264">
    <property type="entry name" value="YceI"/>
    <property type="match status" value="1"/>
</dbReference>
<keyword evidence="4" id="KW-1185">Reference proteome</keyword>
<keyword evidence="1" id="KW-0472">Membrane</keyword>
<dbReference type="InterPro" id="IPR007372">
    <property type="entry name" value="Lipid/polyisoprenoid-bd_YceI"/>
</dbReference>
<reference evidence="3" key="1">
    <citation type="journal article" date="2014" name="Int. J. Syst. Evol. Microbiol.">
        <title>Complete genome sequence of Corynebacterium casei LMG S-19264T (=DSM 44701T), isolated from a smear-ripened cheese.</title>
        <authorList>
            <consortium name="US DOE Joint Genome Institute (JGI-PGF)"/>
            <person name="Walter F."/>
            <person name="Albersmeier A."/>
            <person name="Kalinowski J."/>
            <person name="Ruckert C."/>
        </authorList>
    </citation>
    <scope>NUCLEOTIDE SEQUENCE</scope>
    <source>
        <strain evidence="3">CGMCC 1.12924</strain>
    </source>
</reference>
<dbReference type="PANTHER" id="PTHR34406">
    <property type="entry name" value="PROTEIN YCEI"/>
    <property type="match status" value="1"/>
</dbReference>
<protein>
    <recommendedName>
        <fullName evidence="2">Lipid/polyisoprenoid-binding YceI-like domain-containing protein</fullName>
    </recommendedName>
</protein>
<evidence type="ECO:0000256" key="1">
    <source>
        <dbReference type="SAM" id="Phobius"/>
    </source>
</evidence>
<dbReference type="Gene3D" id="2.40.128.110">
    <property type="entry name" value="Lipid/polyisoprenoid-binding, YceI-like"/>
    <property type="match status" value="1"/>
</dbReference>
<organism evidence="3 4">
    <name type="scientific">Planktosalinus lacus</name>
    <dbReference type="NCBI Taxonomy" id="1526573"/>
    <lineage>
        <taxon>Bacteria</taxon>
        <taxon>Pseudomonadati</taxon>
        <taxon>Bacteroidota</taxon>
        <taxon>Flavobacteriia</taxon>
        <taxon>Flavobacteriales</taxon>
        <taxon>Flavobacteriaceae</taxon>
        <taxon>Planktosalinus</taxon>
    </lineage>
</organism>
<dbReference type="RefSeq" id="WP_188439637.1">
    <property type="nucleotide sequence ID" value="NZ_BMGK01000003.1"/>
</dbReference>
<sequence>MTLLNRIIIALISIGLLAVGFFAFGENGILKSSQTKITKTSHKKVKGLNKNATSALEDSTFTISQKNSELIVRLYKDGIASAFAHDHVVRAGDVSGKVVFKKERPELFEMLIKVPSESLVADSEKDREKYNLSSLQEDERKEINKTMKGSEQLHVEKYPMIRFSSNKLEKKGTDNYTLTGDFTLHGITNKIALPVTITTEKNAVNINGEFRFLQSDYGIEPYSTGWGAVKNKDEVLLLFDLYATKNK</sequence>
<evidence type="ECO:0000313" key="4">
    <source>
        <dbReference type="Proteomes" id="UP000652231"/>
    </source>
</evidence>
<evidence type="ECO:0000259" key="2">
    <source>
        <dbReference type="SMART" id="SM00867"/>
    </source>
</evidence>
<keyword evidence="1" id="KW-0812">Transmembrane</keyword>
<reference evidence="3" key="2">
    <citation type="submission" date="2020-09" db="EMBL/GenBank/DDBJ databases">
        <authorList>
            <person name="Sun Q."/>
            <person name="Zhou Y."/>
        </authorList>
    </citation>
    <scope>NUCLEOTIDE SEQUENCE</scope>
    <source>
        <strain evidence="3">CGMCC 1.12924</strain>
    </source>
</reference>
<accession>A0A8J2Y5K4</accession>